<name>A0AAD4JXE9_9MUSC</name>
<comment type="caution">
    <text evidence="2">The sequence shown here is derived from an EMBL/GenBank/DDBJ whole genome shotgun (WGS) entry which is preliminary data.</text>
</comment>
<evidence type="ECO:0000313" key="3">
    <source>
        <dbReference type="Proteomes" id="UP001200034"/>
    </source>
</evidence>
<feature type="signal peptide" evidence="1">
    <location>
        <begin position="1"/>
        <end position="20"/>
    </location>
</feature>
<dbReference type="AlphaFoldDB" id="A0AAD4JXE9"/>
<keyword evidence="1" id="KW-0732">Signal</keyword>
<dbReference type="EMBL" id="JAJJHW010002585">
    <property type="protein sequence ID" value="KAH8369669.1"/>
    <property type="molecule type" value="Genomic_DNA"/>
</dbReference>
<accession>A0AAD4JXE9</accession>
<reference evidence="2" key="1">
    <citation type="journal article" date="2021" name="Mol. Ecol. Resour.">
        <title>Phylogenomic analyses of the genus Drosophila reveals genomic signals of climate adaptation.</title>
        <authorList>
            <person name="Li F."/>
            <person name="Rane R.V."/>
            <person name="Luria V."/>
            <person name="Xiong Z."/>
            <person name="Chen J."/>
            <person name="Li Z."/>
            <person name="Catullo R.A."/>
            <person name="Griffin P.C."/>
            <person name="Schiffer M."/>
            <person name="Pearce S."/>
            <person name="Lee S.F."/>
            <person name="McElroy K."/>
            <person name="Stocker A."/>
            <person name="Shirriffs J."/>
            <person name="Cockerell F."/>
            <person name="Coppin C."/>
            <person name="Sgro C.M."/>
            <person name="Karger A."/>
            <person name="Cain J.W."/>
            <person name="Weber J.A."/>
            <person name="Santpere G."/>
            <person name="Kirschner M.W."/>
            <person name="Hoffmann A.A."/>
            <person name="Oakeshott J.G."/>
            <person name="Zhang G."/>
        </authorList>
    </citation>
    <scope>NUCLEOTIDE SEQUENCE</scope>
    <source>
        <strain evidence="2">BGI-SZ-2011g</strain>
    </source>
</reference>
<sequence length="126" mass="13979">IEHFALQFIIILIANAALSAVLPQLQDEYVELKPTDDNKYSYTLRIAHPDGAVREETVSEIDTGEPHVNGVFRQNFEAPDNEMQRVLVVTYEAGPDGYVAKVRYVLERREPIILGLSPAALKSAAG</sequence>
<protein>
    <submittedName>
        <fullName evidence="2">Uncharacterized protein</fullName>
    </submittedName>
</protein>
<organism evidence="2 3">
    <name type="scientific">Drosophila rubida</name>
    <dbReference type="NCBI Taxonomy" id="30044"/>
    <lineage>
        <taxon>Eukaryota</taxon>
        <taxon>Metazoa</taxon>
        <taxon>Ecdysozoa</taxon>
        <taxon>Arthropoda</taxon>
        <taxon>Hexapoda</taxon>
        <taxon>Insecta</taxon>
        <taxon>Pterygota</taxon>
        <taxon>Neoptera</taxon>
        <taxon>Endopterygota</taxon>
        <taxon>Diptera</taxon>
        <taxon>Brachycera</taxon>
        <taxon>Muscomorpha</taxon>
        <taxon>Ephydroidea</taxon>
        <taxon>Drosophilidae</taxon>
        <taxon>Drosophila</taxon>
    </lineage>
</organism>
<feature type="non-terminal residue" evidence="2">
    <location>
        <position position="126"/>
    </location>
</feature>
<proteinExistence type="predicted"/>
<evidence type="ECO:0000313" key="2">
    <source>
        <dbReference type="EMBL" id="KAH8369669.1"/>
    </source>
</evidence>
<feature type="chain" id="PRO_5042281251" evidence="1">
    <location>
        <begin position="21"/>
        <end position="126"/>
    </location>
</feature>
<gene>
    <name evidence="2" type="ORF">KR093_000556</name>
</gene>
<dbReference type="Proteomes" id="UP001200034">
    <property type="component" value="Unassembled WGS sequence"/>
</dbReference>
<keyword evidence="3" id="KW-1185">Reference proteome</keyword>
<evidence type="ECO:0000256" key="1">
    <source>
        <dbReference type="SAM" id="SignalP"/>
    </source>
</evidence>